<feature type="region of interest" description="Disordered" evidence="1">
    <location>
        <begin position="252"/>
        <end position="306"/>
    </location>
</feature>
<accession>A0ABU6RIE8</accession>
<dbReference type="EMBL" id="JASCZI010030576">
    <property type="protein sequence ID" value="MED6123700.1"/>
    <property type="molecule type" value="Genomic_DNA"/>
</dbReference>
<keyword evidence="3" id="KW-1185">Reference proteome</keyword>
<feature type="compositionally biased region" description="Basic and acidic residues" evidence="1">
    <location>
        <begin position="268"/>
        <end position="294"/>
    </location>
</feature>
<dbReference type="Gene3D" id="3.40.395.10">
    <property type="entry name" value="Adenoviral Proteinase, Chain A"/>
    <property type="match status" value="1"/>
</dbReference>
<gene>
    <name evidence="2" type="ORF">PIB30_051669</name>
</gene>
<dbReference type="PANTHER" id="PTHR34835:SF34">
    <property type="entry name" value="OS08G0555500 PROTEIN"/>
    <property type="match status" value="1"/>
</dbReference>
<dbReference type="InterPro" id="IPR038765">
    <property type="entry name" value="Papain-like_cys_pep_sf"/>
</dbReference>
<name>A0ABU6RIE8_9FABA</name>
<feature type="compositionally biased region" description="Polar residues" evidence="1">
    <location>
        <begin position="523"/>
        <end position="536"/>
    </location>
</feature>
<reference evidence="2 3" key="1">
    <citation type="journal article" date="2023" name="Plants (Basel)">
        <title>Bridging the Gap: Combining Genomics and Transcriptomics Approaches to Understand Stylosanthes scabra, an Orphan Legume from the Brazilian Caatinga.</title>
        <authorList>
            <person name="Ferreira-Neto J.R.C."/>
            <person name="da Silva M.D."/>
            <person name="Binneck E."/>
            <person name="de Melo N.F."/>
            <person name="da Silva R.H."/>
            <person name="de Melo A.L.T.M."/>
            <person name="Pandolfi V."/>
            <person name="Bustamante F.O."/>
            <person name="Brasileiro-Vidal A.C."/>
            <person name="Benko-Iseppon A.M."/>
        </authorList>
    </citation>
    <scope>NUCLEOTIDE SEQUENCE [LARGE SCALE GENOMIC DNA]</scope>
    <source>
        <tissue evidence="2">Leaves</tissue>
    </source>
</reference>
<proteinExistence type="predicted"/>
<evidence type="ECO:0000256" key="1">
    <source>
        <dbReference type="SAM" id="MobiDB-lite"/>
    </source>
</evidence>
<dbReference type="PANTHER" id="PTHR34835">
    <property type="entry name" value="OS07G0283600 PROTEIN-RELATED"/>
    <property type="match status" value="1"/>
</dbReference>
<evidence type="ECO:0008006" key="4">
    <source>
        <dbReference type="Google" id="ProtNLM"/>
    </source>
</evidence>
<comment type="caution">
    <text evidence="2">The sequence shown here is derived from an EMBL/GenBank/DDBJ whole genome shotgun (WGS) entry which is preliminary data.</text>
</comment>
<organism evidence="2 3">
    <name type="scientific">Stylosanthes scabra</name>
    <dbReference type="NCBI Taxonomy" id="79078"/>
    <lineage>
        <taxon>Eukaryota</taxon>
        <taxon>Viridiplantae</taxon>
        <taxon>Streptophyta</taxon>
        <taxon>Embryophyta</taxon>
        <taxon>Tracheophyta</taxon>
        <taxon>Spermatophyta</taxon>
        <taxon>Magnoliopsida</taxon>
        <taxon>eudicotyledons</taxon>
        <taxon>Gunneridae</taxon>
        <taxon>Pentapetalae</taxon>
        <taxon>rosids</taxon>
        <taxon>fabids</taxon>
        <taxon>Fabales</taxon>
        <taxon>Fabaceae</taxon>
        <taxon>Papilionoideae</taxon>
        <taxon>50 kb inversion clade</taxon>
        <taxon>dalbergioids sensu lato</taxon>
        <taxon>Dalbergieae</taxon>
        <taxon>Pterocarpus clade</taxon>
        <taxon>Stylosanthes</taxon>
    </lineage>
</organism>
<sequence length="543" mass="63246">MMMELVDSFNTNDNSMRTTLGRIKLDASKIGDALGLNAREGFLVCNQFQSSFPKHFPAIVNVDNPREMNWARHVCSFLLDGIAEMKRKKSQGVEDCVFAMLIVYLHETHFGEYSEDDEARPPWISYWRGDRLKERLKLEKKDSTKQFEKGDAAEKESVIEVVEATSAKEELIRRDLSESIANLVIETNIEKGDIAEKESVIEQVTHKYWESNKEPKENVEAHKEVHEEVNRNIMMIAQMAVAQGDIGPLPSFDLGIDFGSQSQSQSQPEKEKEPAQETEKHDQDVQKEKGKEIQQHQGPEIKTPEEAIQKRQCMTKLCYKWVTKPEGNNDYQHLFRFKTGKQFEPMRYHFTSMAEEAEIDLAIVQIMCILYNRENNEKFKYTTYCVPPLFLLFAPILYSHHWWLYVLDVTNKKFYVLDSKNSEPRHGDRNKLNRFVSNVLDQMRVRAGAETMFPRMTRNMYMEIVNPSHLGRKNFNVPVWAEDELQRFREEFVERILYDGDNYYRHQAIKASNTTARHPKPSTALQSPYTQMQSADLESGKLE</sequence>
<protein>
    <recommendedName>
        <fullName evidence="4">Ubiquitin-like protease family profile domain-containing protein</fullName>
    </recommendedName>
</protein>
<dbReference type="Proteomes" id="UP001341840">
    <property type="component" value="Unassembled WGS sequence"/>
</dbReference>
<evidence type="ECO:0000313" key="3">
    <source>
        <dbReference type="Proteomes" id="UP001341840"/>
    </source>
</evidence>
<feature type="region of interest" description="Disordered" evidence="1">
    <location>
        <begin position="510"/>
        <end position="543"/>
    </location>
</feature>
<evidence type="ECO:0000313" key="2">
    <source>
        <dbReference type="EMBL" id="MED6123700.1"/>
    </source>
</evidence>
<dbReference type="SUPFAM" id="SSF54001">
    <property type="entry name" value="Cysteine proteinases"/>
    <property type="match status" value="1"/>
</dbReference>